<dbReference type="InterPro" id="IPR000100">
    <property type="entry name" value="RNase_P"/>
</dbReference>
<evidence type="ECO:0000256" key="4">
    <source>
        <dbReference type="ARBA" id="ARBA00022759"/>
    </source>
</evidence>
<keyword evidence="3 7" id="KW-0540">Nuclease</keyword>
<dbReference type="PROSITE" id="PS00648">
    <property type="entry name" value="RIBONUCLEASE_P"/>
    <property type="match status" value="1"/>
</dbReference>
<name>A0A2M6W361_9BACT</name>
<dbReference type="NCBIfam" id="TIGR00188">
    <property type="entry name" value="rnpA"/>
    <property type="match status" value="1"/>
</dbReference>
<dbReference type="EC" id="3.1.26.5" evidence="7 8"/>
<dbReference type="GO" id="GO:0000049">
    <property type="term" value="F:tRNA binding"/>
    <property type="evidence" value="ECO:0007669"/>
    <property type="project" value="UniProtKB-UniRule"/>
</dbReference>
<comment type="function">
    <text evidence="1 7">RNaseP catalyzes the removal of the 5'-leader sequence from pre-tRNA to produce the mature 5'-terminus. It can also cleave other RNA substrates such as 4.5S RNA. The protein component plays an auxiliary but essential role in vivo by binding to the 5'-leader sequence and broadening the substrate specificity of the ribozyme.</text>
</comment>
<dbReference type="GO" id="GO:0030677">
    <property type="term" value="C:ribonuclease P complex"/>
    <property type="evidence" value="ECO:0007669"/>
    <property type="project" value="TreeGrafter"/>
</dbReference>
<dbReference type="InterPro" id="IPR014721">
    <property type="entry name" value="Ribsml_uS5_D2-typ_fold_subgr"/>
</dbReference>
<dbReference type="PANTHER" id="PTHR33992:SF1">
    <property type="entry name" value="RIBONUCLEASE P PROTEIN COMPONENT"/>
    <property type="match status" value="1"/>
</dbReference>
<dbReference type="EMBL" id="PFBX01000045">
    <property type="protein sequence ID" value="PIT87222.1"/>
    <property type="molecule type" value="Genomic_DNA"/>
</dbReference>
<dbReference type="SUPFAM" id="SSF54211">
    <property type="entry name" value="Ribosomal protein S5 domain 2-like"/>
    <property type="match status" value="1"/>
</dbReference>
<dbReference type="HAMAP" id="MF_00227">
    <property type="entry name" value="RNase_P"/>
    <property type="match status" value="1"/>
</dbReference>
<dbReference type="InterPro" id="IPR020568">
    <property type="entry name" value="Ribosomal_Su5_D2-typ_SF"/>
</dbReference>
<evidence type="ECO:0000313" key="9">
    <source>
        <dbReference type="EMBL" id="PIT87222.1"/>
    </source>
</evidence>
<comment type="caution">
    <text evidence="9">The sequence shown here is derived from an EMBL/GenBank/DDBJ whole genome shotgun (WGS) entry which is preliminary data.</text>
</comment>
<reference evidence="10" key="1">
    <citation type="submission" date="2017-09" db="EMBL/GenBank/DDBJ databases">
        <title>Depth-based differentiation of microbial function through sediment-hosted aquifers and enrichment of novel symbionts in the deep terrestrial subsurface.</title>
        <authorList>
            <person name="Probst A.J."/>
            <person name="Ladd B."/>
            <person name="Jarett J.K."/>
            <person name="Geller-Mcgrath D.E."/>
            <person name="Sieber C.M.K."/>
            <person name="Emerson J.B."/>
            <person name="Anantharaman K."/>
            <person name="Thomas B.C."/>
            <person name="Malmstrom R."/>
            <person name="Stieglmeier M."/>
            <person name="Klingl A."/>
            <person name="Woyke T."/>
            <person name="Ryan C.M."/>
            <person name="Banfield J.F."/>
        </authorList>
    </citation>
    <scope>NUCLEOTIDE SEQUENCE [LARGE SCALE GENOMIC DNA]</scope>
</reference>
<keyword evidence="4 7" id="KW-0255">Endonuclease</keyword>
<comment type="subunit">
    <text evidence="7">Consists of a catalytic RNA component (M1 or rnpB) and a protein subunit.</text>
</comment>
<dbReference type="Proteomes" id="UP000231183">
    <property type="component" value="Unassembled WGS sequence"/>
</dbReference>
<evidence type="ECO:0000256" key="8">
    <source>
        <dbReference type="NCBIfam" id="TIGR00188"/>
    </source>
</evidence>
<sequence length="130" mass="15411">MLKPVNRLTKVRDFNLLLKHGHYAGGEFLLVKYLKLAKAIDYFPKKIDLETFKKQLKLAFVVGLKVSKIAVKRNRVKRMMREIVRLMIKNNQLREGYYIMFNAKKEILNKNYNEISQEIELLLNKIKVLS</sequence>
<dbReference type="GO" id="GO:0004526">
    <property type="term" value="F:ribonuclease P activity"/>
    <property type="evidence" value="ECO:0007669"/>
    <property type="project" value="UniProtKB-UniRule"/>
</dbReference>
<accession>A0A2M6W361</accession>
<dbReference type="PANTHER" id="PTHR33992">
    <property type="entry name" value="RIBONUCLEASE P PROTEIN COMPONENT"/>
    <property type="match status" value="1"/>
</dbReference>
<proteinExistence type="inferred from homology"/>
<dbReference type="Pfam" id="PF00825">
    <property type="entry name" value="Ribonuclease_P"/>
    <property type="match status" value="1"/>
</dbReference>
<dbReference type="GO" id="GO:0001682">
    <property type="term" value="P:tRNA 5'-leader removal"/>
    <property type="evidence" value="ECO:0007669"/>
    <property type="project" value="UniProtKB-UniRule"/>
</dbReference>
<evidence type="ECO:0000256" key="5">
    <source>
        <dbReference type="ARBA" id="ARBA00022801"/>
    </source>
</evidence>
<keyword evidence="5 7" id="KW-0378">Hydrolase</keyword>
<comment type="catalytic activity">
    <reaction evidence="7">
        <text>Endonucleolytic cleavage of RNA, removing 5'-extranucleotides from tRNA precursor.</text>
        <dbReference type="EC" id="3.1.26.5"/>
    </reaction>
</comment>
<comment type="similarity">
    <text evidence="7">Belongs to the RnpA family.</text>
</comment>
<evidence type="ECO:0000256" key="1">
    <source>
        <dbReference type="ARBA" id="ARBA00002663"/>
    </source>
</evidence>
<keyword evidence="6 7" id="KW-0694">RNA-binding</keyword>
<dbReference type="GO" id="GO:0042781">
    <property type="term" value="F:3'-tRNA processing endoribonuclease activity"/>
    <property type="evidence" value="ECO:0007669"/>
    <property type="project" value="TreeGrafter"/>
</dbReference>
<evidence type="ECO:0000256" key="6">
    <source>
        <dbReference type="ARBA" id="ARBA00022884"/>
    </source>
</evidence>
<evidence type="ECO:0000256" key="2">
    <source>
        <dbReference type="ARBA" id="ARBA00022694"/>
    </source>
</evidence>
<dbReference type="Gene3D" id="3.30.230.10">
    <property type="match status" value="1"/>
</dbReference>
<protein>
    <recommendedName>
        <fullName evidence="7 8">Ribonuclease P protein component</fullName>
        <shortName evidence="7">RNase P protein</shortName>
        <shortName evidence="7">RNaseP protein</shortName>
        <ecNumber evidence="7 8">3.1.26.5</ecNumber>
    </recommendedName>
    <alternativeName>
        <fullName evidence="7">Protein C5</fullName>
    </alternativeName>
</protein>
<gene>
    <name evidence="7 9" type="primary">rnpA</name>
    <name evidence="9" type="ORF">COU31_03945</name>
</gene>
<dbReference type="AlphaFoldDB" id="A0A2M6W361"/>
<keyword evidence="2 7" id="KW-0819">tRNA processing</keyword>
<evidence type="ECO:0000256" key="7">
    <source>
        <dbReference type="HAMAP-Rule" id="MF_00227"/>
    </source>
</evidence>
<organism evidence="9 10">
    <name type="scientific">Candidatus Magasanikbacteria bacterium CG10_big_fil_rev_8_21_14_0_10_40_10</name>
    <dbReference type="NCBI Taxonomy" id="1974648"/>
    <lineage>
        <taxon>Bacteria</taxon>
        <taxon>Candidatus Magasanikiibacteriota</taxon>
    </lineage>
</organism>
<evidence type="ECO:0000313" key="10">
    <source>
        <dbReference type="Proteomes" id="UP000231183"/>
    </source>
</evidence>
<dbReference type="InterPro" id="IPR020539">
    <property type="entry name" value="RNase_P_CS"/>
</dbReference>
<evidence type="ECO:0000256" key="3">
    <source>
        <dbReference type="ARBA" id="ARBA00022722"/>
    </source>
</evidence>